<dbReference type="InterPro" id="IPR013894">
    <property type="entry name" value="RMI1_OB"/>
</dbReference>
<protein>
    <recommendedName>
        <fullName evidence="1">RecQ mediated genome instability protein 1 OB-fold domain-containing protein</fullName>
    </recommendedName>
</protein>
<dbReference type="InterPro" id="IPR042470">
    <property type="entry name" value="RMI1_N_C_sf"/>
</dbReference>
<accession>A0A9P0QP08</accession>
<dbReference type="Pfam" id="PF08585">
    <property type="entry name" value="RMI1_N_C"/>
    <property type="match status" value="1"/>
</dbReference>
<gene>
    <name evidence="2" type="ORF">CLIB1423_06S02476</name>
</gene>
<feature type="domain" description="RecQ mediated genome instability protein 1 OB-fold" evidence="1">
    <location>
        <begin position="7"/>
        <end position="102"/>
    </location>
</feature>
<keyword evidence="3" id="KW-1185">Reference proteome</keyword>
<sequence length="188" mass="21354">MSFSPENYLQTSQSYTQSAMTFTVMGIIDIANSKLSQIDKWKDYEDPHKASVDRLNKGRNHIIRELKDDNDDNGTAIIPTGNTLYKLTLKDSEDNYCYGYEYMDKLPFLRKTQKPAGDSGSSPLPIPLGSRIRIEKGTLIMNGVLMLTRVQCSYLGLSDHDKELYQKLNSDIAKKNIQYLTGELKSQK</sequence>
<dbReference type="EMBL" id="CAKXYY010000006">
    <property type="protein sequence ID" value="CAH2352264.1"/>
    <property type="molecule type" value="Genomic_DNA"/>
</dbReference>
<evidence type="ECO:0000313" key="3">
    <source>
        <dbReference type="Proteomes" id="UP000837801"/>
    </source>
</evidence>
<proteinExistence type="predicted"/>
<evidence type="ECO:0000313" key="2">
    <source>
        <dbReference type="EMBL" id="CAH2352264.1"/>
    </source>
</evidence>
<name>A0A9P0QP08_9ASCO</name>
<dbReference type="Proteomes" id="UP000837801">
    <property type="component" value="Unassembled WGS sequence"/>
</dbReference>
<dbReference type="OrthoDB" id="341511at2759"/>
<evidence type="ECO:0000259" key="1">
    <source>
        <dbReference type="Pfam" id="PF08585"/>
    </source>
</evidence>
<organism evidence="2 3">
    <name type="scientific">[Candida] railenensis</name>
    <dbReference type="NCBI Taxonomy" id="45579"/>
    <lineage>
        <taxon>Eukaryota</taxon>
        <taxon>Fungi</taxon>
        <taxon>Dikarya</taxon>
        <taxon>Ascomycota</taxon>
        <taxon>Saccharomycotina</taxon>
        <taxon>Pichiomycetes</taxon>
        <taxon>Debaryomycetaceae</taxon>
        <taxon>Kurtzmaniella</taxon>
    </lineage>
</organism>
<dbReference type="Gene3D" id="2.40.50.770">
    <property type="entry name" value="RecQ-mediated genome instability protein Rmi1, C-terminal domain"/>
    <property type="match status" value="1"/>
</dbReference>
<comment type="caution">
    <text evidence="2">The sequence shown here is derived from an EMBL/GenBank/DDBJ whole genome shotgun (WGS) entry which is preliminary data.</text>
</comment>
<dbReference type="AlphaFoldDB" id="A0A9P0QP08"/>
<reference evidence="2" key="1">
    <citation type="submission" date="2022-03" db="EMBL/GenBank/DDBJ databases">
        <authorList>
            <person name="Legras J.-L."/>
            <person name="Devillers H."/>
            <person name="Grondin C."/>
        </authorList>
    </citation>
    <scope>NUCLEOTIDE SEQUENCE</scope>
    <source>
        <strain evidence="2">CLIB 1423</strain>
    </source>
</reference>